<dbReference type="Pfam" id="PF12682">
    <property type="entry name" value="Flavodoxin_4"/>
    <property type="match status" value="1"/>
</dbReference>
<name>A0A1M6FT60_9FIRM</name>
<dbReference type="PROSITE" id="PS51257">
    <property type="entry name" value="PROKAR_LIPOPROTEIN"/>
    <property type="match status" value="1"/>
</dbReference>
<evidence type="ECO:0000313" key="4">
    <source>
        <dbReference type="EMBL" id="SHJ00857.1"/>
    </source>
</evidence>
<feature type="compositionally biased region" description="Basic and acidic residues" evidence="1">
    <location>
        <begin position="206"/>
        <end position="215"/>
    </location>
</feature>
<protein>
    <submittedName>
        <fullName evidence="4">Flavodoxin</fullName>
    </submittedName>
</protein>
<dbReference type="PANTHER" id="PTHR39201">
    <property type="entry name" value="EXPORTED PROTEIN-RELATED"/>
    <property type="match status" value="1"/>
</dbReference>
<dbReference type="InterPro" id="IPR029039">
    <property type="entry name" value="Flavoprotein-like_sf"/>
</dbReference>
<dbReference type="InterPro" id="IPR008254">
    <property type="entry name" value="Flavodoxin/NO_synth"/>
</dbReference>
<proteinExistence type="predicted"/>
<dbReference type="AlphaFoldDB" id="A0A1M6FT60"/>
<sequence length="221" mass="24451">MKKILTIMCLALFAIMTAACGSAETPAKTEKTVSNNNSVSTQAPAAQGKRILVAYFSRADENTGGVGYIEKGNTRILAEMAADITKGDLFEIKTVKPYPKEYRPATEVAKQEKENNERPEINGPLPDMSQYDVIFLGYPIWWSDLPMGVYTFLEKENFAGKTIIPFCTHEGSGIGNTERFIAETTKAKVLPGLEMRGKKAQTQQAEARKDMEKWVNESLGN</sequence>
<evidence type="ECO:0000256" key="1">
    <source>
        <dbReference type="SAM" id="MobiDB-lite"/>
    </source>
</evidence>
<feature type="region of interest" description="Disordered" evidence="1">
    <location>
        <begin position="196"/>
        <end position="221"/>
    </location>
</feature>
<dbReference type="EMBL" id="FQYW01000023">
    <property type="protein sequence ID" value="SHJ00857.1"/>
    <property type="molecule type" value="Genomic_DNA"/>
</dbReference>
<reference evidence="4 5" key="1">
    <citation type="submission" date="2016-11" db="EMBL/GenBank/DDBJ databases">
        <authorList>
            <person name="Jaros S."/>
            <person name="Januszkiewicz K."/>
            <person name="Wedrychowicz H."/>
        </authorList>
    </citation>
    <scope>NUCLEOTIDE SEQUENCE [LARGE SCALE GENOMIC DNA]</scope>
    <source>
        <strain evidence="4 5">DSM 3074</strain>
    </source>
</reference>
<feature type="signal peptide" evidence="2">
    <location>
        <begin position="1"/>
        <end position="18"/>
    </location>
</feature>
<dbReference type="Proteomes" id="UP000191240">
    <property type="component" value="Unassembled WGS sequence"/>
</dbReference>
<dbReference type="Gene3D" id="3.40.50.360">
    <property type="match status" value="1"/>
</dbReference>
<feature type="domain" description="Flavodoxin-like" evidence="3">
    <location>
        <begin position="71"/>
        <end position="217"/>
    </location>
</feature>
<gene>
    <name evidence="4" type="ORF">SAMN02745671_02390</name>
</gene>
<evidence type="ECO:0000256" key="2">
    <source>
        <dbReference type="SAM" id="SignalP"/>
    </source>
</evidence>
<feature type="compositionally biased region" description="Basic and acidic residues" evidence="1">
    <location>
        <begin position="104"/>
        <end position="120"/>
    </location>
</feature>
<evidence type="ECO:0000313" key="5">
    <source>
        <dbReference type="Proteomes" id="UP000191240"/>
    </source>
</evidence>
<keyword evidence="2" id="KW-0732">Signal</keyword>
<accession>A0A1M6FT60</accession>
<evidence type="ECO:0000259" key="3">
    <source>
        <dbReference type="Pfam" id="PF12682"/>
    </source>
</evidence>
<dbReference type="GO" id="GO:0016651">
    <property type="term" value="F:oxidoreductase activity, acting on NAD(P)H"/>
    <property type="evidence" value="ECO:0007669"/>
    <property type="project" value="UniProtKB-ARBA"/>
</dbReference>
<organism evidence="4 5">
    <name type="scientific">Anaerovibrio lipolyticus DSM 3074</name>
    <dbReference type="NCBI Taxonomy" id="1120997"/>
    <lineage>
        <taxon>Bacteria</taxon>
        <taxon>Bacillati</taxon>
        <taxon>Bacillota</taxon>
        <taxon>Negativicutes</taxon>
        <taxon>Selenomonadales</taxon>
        <taxon>Selenomonadaceae</taxon>
        <taxon>Anaerovibrio</taxon>
    </lineage>
</organism>
<dbReference type="SUPFAM" id="SSF52218">
    <property type="entry name" value="Flavoproteins"/>
    <property type="match status" value="1"/>
</dbReference>
<dbReference type="RefSeq" id="WP_200810428.1">
    <property type="nucleotide sequence ID" value="NZ_FQYW01000023.1"/>
</dbReference>
<feature type="region of interest" description="Disordered" evidence="1">
    <location>
        <begin position="104"/>
        <end position="124"/>
    </location>
</feature>
<dbReference type="PANTHER" id="PTHR39201:SF1">
    <property type="entry name" value="FLAVODOXIN-LIKE DOMAIN-CONTAINING PROTEIN"/>
    <property type="match status" value="1"/>
</dbReference>
<feature type="chain" id="PRO_5038574650" evidence="2">
    <location>
        <begin position="19"/>
        <end position="221"/>
    </location>
</feature>
<dbReference type="GO" id="GO:0010181">
    <property type="term" value="F:FMN binding"/>
    <property type="evidence" value="ECO:0007669"/>
    <property type="project" value="InterPro"/>
</dbReference>